<dbReference type="Proteomes" id="UP001341840">
    <property type="component" value="Unassembled WGS sequence"/>
</dbReference>
<organism evidence="2 3">
    <name type="scientific">Stylosanthes scabra</name>
    <dbReference type="NCBI Taxonomy" id="79078"/>
    <lineage>
        <taxon>Eukaryota</taxon>
        <taxon>Viridiplantae</taxon>
        <taxon>Streptophyta</taxon>
        <taxon>Embryophyta</taxon>
        <taxon>Tracheophyta</taxon>
        <taxon>Spermatophyta</taxon>
        <taxon>Magnoliopsida</taxon>
        <taxon>eudicotyledons</taxon>
        <taxon>Gunneridae</taxon>
        <taxon>Pentapetalae</taxon>
        <taxon>rosids</taxon>
        <taxon>fabids</taxon>
        <taxon>Fabales</taxon>
        <taxon>Fabaceae</taxon>
        <taxon>Papilionoideae</taxon>
        <taxon>50 kb inversion clade</taxon>
        <taxon>dalbergioids sensu lato</taxon>
        <taxon>Dalbergieae</taxon>
        <taxon>Pterocarpus clade</taxon>
        <taxon>Stylosanthes</taxon>
    </lineage>
</organism>
<evidence type="ECO:0000256" key="1">
    <source>
        <dbReference type="SAM" id="MobiDB-lite"/>
    </source>
</evidence>
<comment type="caution">
    <text evidence="2">The sequence shown here is derived from an EMBL/GenBank/DDBJ whole genome shotgun (WGS) entry which is preliminary data.</text>
</comment>
<name>A0ABU6RYB0_9FABA</name>
<accession>A0ABU6RYB0</accession>
<proteinExistence type="predicted"/>
<evidence type="ECO:0000313" key="3">
    <source>
        <dbReference type="Proteomes" id="UP001341840"/>
    </source>
</evidence>
<dbReference type="EMBL" id="JASCZI010033432">
    <property type="protein sequence ID" value="MED6128924.1"/>
    <property type="molecule type" value="Genomic_DNA"/>
</dbReference>
<feature type="region of interest" description="Disordered" evidence="1">
    <location>
        <begin position="123"/>
        <end position="164"/>
    </location>
</feature>
<reference evidence="2 3" key="1">
    <citation type="journal article" date="2023" name="Plants (Basel)">
        <title>Bridging the Gap: Combining Genomics and Transcriptomics Approaches to Understand Stylosanthes scabra, an Orphan Legume from the Brazilian Caatinga.</title>
        <authorList>
            <person name="Ferreira-Neto J.R.C."/>
            <person name="da Silva M.D."/>
            <person name="Binneck E."/>
            <person name="de Melo N.F."/>
            <person name="da Silva R.H."/>
            <person name="de Melo A.L.T.M."/>
            <person name="Pandolfi V."/>
            <person name="Bustamante F.O."/>
            <person name="Brasileiro-Vidal A.C."/>
            <person name="Benko-Iseppon A.M."/>
        </authorList>
    </citation>
    <scope>NUCLEOTIDE SEQUENCE [LARGE SCALE GENOMIC DNA]</scope>
    <source>
        <tissue evidence="2">Leaves</tissue>
    </source>
</reference>
<dbReference type="InterPro" id="IPR021109">
    <property type="entry name" value="Peptidase_aspartic_dom_sf"/>
</dbReference>
<keyword evidence="3" id="KW-1185">Reference proteome</keyword>
<dbReference type="Gene3D" id="2.40.70.10">
    <property type="entry name" value="Acid Proteases"/>
    <property type="match status" value="1"/>
</dbReference>
<gene>
    <name evidence="2" type="ORF">PIB30_102788</name>
</gene>
<feature type="non-terminal residue" evidence="2">
    <location>
        <position position="1"/>
    </location>
</feature>
<protein>
    <submittedName>
        <fullName evidence="2">Uncharacterized protein</fullName>
    </submittedName>
</protein>
<sequence length="164" mass="18365">SKDVFTTADASIVKVAGIAEDVLVKVGQLTIPTDFHIIMPTKGGKGGRPQVLLGRSFLKTAGFKLHYDEDVFSLSVGKITEIFHLTRPPAAQRKDARQFQVGRENMKLNKLLKTKEKENECLFEGKKLKKGSRIAPPSLKKDGKKERSKPAKKKKQHEEVKTRK</sequence>
<feature type="compositionally biased region" description="Basic and acidic residues" evidence="1">
    <location>
        <begin position="139"/>
        <end position="149"/>
    </location>
</feature>
<evidence type="ECO:0000313" key="2">
    <source>
        <dbReference type="EMBL" id="MED6128924.1"/>
    </source>
</evidence>